<comment type="caution">
    <text evidence="3">The sequence shown here is derived from an EMBL/GenBank/DDBJ whole genome shotgun (WGS) entry which is preliminary data.</text>
</comment>
<dbReference type="PANTHER" id="PTHR21064">
    <property type="entry name" value="AMINOGLYCOSIDE PHOSPHOTRANSFERASE DOMAIN-CONTAINING PROTEIN-RELATED"/>
    <property type="match status" value="1"/>
</dbReference>
<protein>
    <submittedName>
        <fullName evidence="3">Phosphotransferase</fullName>
    </submittedName>
</protein>
<dbReference type="Proteomes" id="UP001431963">
    <property type="component" value="Unassembled WGS sequence"/>
</dbReference>
<dbReference type="Pfam" id="PF01636">
    <property type="entry name" value="APH"/>
    <property type="match status" value="1"/>
</dbReference>
<dbReference type="EMBL" id="JBALHR010000014">
    <property type="protein sequence ID" value="MEH7829927.1"/>
    <property type="molecule type" value="Genomic_DNA"/>
</dbReference>
<dbReference type="InterPro" id="IPR002575">
    <property type="entry name" value="Aminoglycoside_PTrfase"/>
</dbReference>
<comment type="similarity">
    <text evidence="1">Belongs to the pseudomonas-type ThrB family.</text>
</comment>
<evidence type="ECO:0000256" key="1">
    <source>
        <dbReference type="ARBA" id="ARBA00038240"/>
    </source>
</evidence>
<dbReference type="RefSeq" id="WP_335424954.1">
    <property type="nucleotide sequence ID" value="NZ_JBALHR010000014.1"/>
</dbReference>
<name>A0ABU8C077_9RHOB</name>
<reference evidence="3" key="1">
    <citation type="submission" date="2024-02" db="EMBL/GenBank/DDBJ databases">
        <title>Genome sequences of strain Gemmobacter sp. JM10B15.</title>
        <authorList>
            <person name="Zhang M."/>
        </authorList>
    </citation>
    <scope>NUCLEOTIDE SEQUENCE</scope>
    <source>
        <strain evidence="3">JM10B15</strain>
    </source>
</reference>
<proteinExistence type="inferred from homology"/>
<dbReference type="InterPro" id="IPR050249">
    <property type="entry name" value="Pseudomonas-type_ThrB"/>
</dbReference>
<dbReference type="PANTHER" id="PTHR21064:SF6">
    <property type="entry name" value="AMINOGLYCOSIDE PHOSPHOTRANSFERASE DOMAIN-CONTAINING PROTEIN"/>
    <property type="match status" value="1"/>
</dbReference>
<evidence type="ECO:0000313" key="3">
    <source>
        <dbReference type="EMBL" id="MEH7829927.1"/>
    </source>
</evidence>
<sequence length="321" mass="35296">MPQALDPDVGTALALWGLSAESCRFVAGRENRVYRVATPEGDFALRLRRPGYRQQDELQSELAWLAAMGRAGLQVPQPRPSRHGRLLERLGDGFVDLVDWLPGTAMGQSRVPLALPDAPAAFRALGAEMARLHAACDAWAPPHGFRRCPWDADGLLGEAPVWGRFWDNPTLPPVTRALLTQFRAQARDHLARAALDTGLIHADLVRENVLLDGPPHSPIIRMIDFDDGGFGYRLFDLATVLLKNLSEPDYPALRAALIAGYHSRRPLDLALLDLFLALRAATYVGWIVPRLHEEGGTARNARFIAQAQDLCGAWLNSASQS</sequence>
<dbReference type="SUPFAM" id="SSF56112">
    <property type="entry name" value="Protein kinase-like (PK-like)"/>
    <property type="match status" value="1"/>
</dbReference>
<evidence type="ECO:0000313" key="4">
    <source>
        <dbReference type="Proteomes" id="UP001431963"/>
    </source>
</evidence>
<dbReference type="Gene3D" id="3.90.1200.10">
    <property type="match status" value="1"/>
</dbReference>
<dbReference type="Gene3D" id="3.30.200.20">
    <property type="entry name" value="Phosphorylase Kinase, domain 1"/>
    <property type="match status" value="1"/>
</dbReference>
<accession>A0ABU8C077</accession>
<feature type="domain" description="Aminoglycoside phosphotransferase" evidence="2">
    <location>
        <begin position="25"/>
        <end position="264"/>
    </location>
</feature>
<gene>
    <name evidence="3" type="ORF">V6590_17390</name>
</gene>
<organism evidence="3 4">
    <name type="scientific">Gemmobacter denitrificans</name>
    <dbReference type="NCBI Taxonomy" id="3123040"/>
    <lineage>
        <taxon>Bacteria</taxon>
        <taxon>Pseudomonadati</taxon>
        <taxon>Pseudomonadota</taxon>
        <taxon>Alphaproteobacteria</taxon>
        <taxon>Rhodobacterales</taxon>
        <taxon>Paracoccaceae</taxon>
        <taxon>Gemmobacter</taxon>
    </lineage>
</organism>
<keyword evidence="4" id="KW-1185">Reference proteome</keyword>
<dbReference type="InterPro" id="IPR011009">
    <property type="entry name" value="Kinase-like_dom_sf"/>
</dbReference>
<evidence type="ECO:0000259" key="2">
    <source>
        <dbReference type="Pfam" id="PF01636"/>
    </source>
</evidence>